<dbReference type="Pfam" id="PF02065">
    <property type="entry name" value="Melibiase"/>
    <property type="match status" value="1"/>
</dbReference>
<dbReference type="Proteomes" id="UP001596310">
    <property type="component" value="Unassembled WGS sequence"/>
</dbReference>
<dbReference type="Gene3D" id="2.70.98.60">
    <property type="entry name" value="alpha-galactosidase from lactobacil brevis"/>
    <property type="match status" value="1"/>
</dbReference>
<dbReference type="EMBL" id="JBHSSM010000024">
    <property type="protein sequence ID" value="MFC6316053.1"/>
    <property type="molecule type" value="Genomic_DNA"/>
</dbReference>
<dbReference type="PANTHER" id="PTHR43053">
    <property type="entry name" value="GLYCOSIDASE FAMILY 31"/>
    <property type="match status" value="1"/>
</dbReference>
<comment type="caution">
    <text evidence="9">The sequence shown here is derived from an EMBL/GenBank/DDBJ whole genome shotgun (WGS) entry which is preliminary data.</text>
</comment>
<evidence type="ECO:0000256" key="5">
    <source>
        <dbReference type="ARBA" id="ARBA00023295"/>
    </source>
</evidence>
<reference evidence="10" key="1">
    <citation type="journal article" date="2019" name="Int. J. Syst. Evol. Microbiol.">
        <title>The Global Catalogue of Microorganisms (GCM) 10K type strain sequencing project: providing services to taxonomists for standard genome sequencing and annotation.</title>
        <authorList>
            <consortium name="The Broad Institute Genomics Platform"/>
            <consortium name="The Broad Institute Genome Sequencing Center for Infectious Disease"/>
            <person name="Wu L."/>
            <person name="Ma J."/>
        </authorList>
    </citation>
    <scope>NUCLEOTIDE SEQUENCE [LARGE SCALE GENOMIC DNA]</scope>
    <source>
        <strain evidence="10">CCM 8897</strain>
    </source>
</reference>
<dbReference type="Gene3D" id="3.20.20.70">
    <property type="entry name" value="Aldolase class I"/>
    <property type="match status" value="1"/>
</dbReference>
<dbReference type="InterPro" id="IPR013780">
    <property type="entry name" value="Glyco_hydro_b"/>
</dbReference>
<dbReference type="Pfam" id="PF16874">
    <property type="entry name" value="Glyco_hydro_36C"/>
    <property type="match status" value="1"/>
</dbReference>
<dbReference type="SUPFAM" id="SSF51445">
    <property type="entry name" value="(Trans)glycosidases"/>
    <property type="match status" value="1"/>
</dbReference>
<dbReference type="InterPro" id="IPR002252">
    <property type="entry name" value="Glyco_hydro_36"/>
</dbReference>
<organism evidence="9 10">
    <name type="scientific">Lapidilactobacillus achengensis</name>
    <dbReference type="NCBI Taxonomy" id="2486000"/>
    <lineage>
        <taxon>Bacteria</taxon>
        <taxon>Bacillati</taxon>
        <taxon>Bacillota</taxon>
        <taxon>Bacilli</taxon>
        <taxon>Lactobacillales</taxon>
        <taxon>Lactobacillaceae</taxon>
        <taxon>Lapidilactobacillus</taxon>
    </lineage>
</organism>
<feature type="domain" description="Glycosyl hydrolase family 36 N-terminal" evidence="8">
    <location>
        <begin position="34"/>
        <end position="290"/>
    </location>
</feature>
<dbReference type="PROSITE" id="PS00512">
    <property type="entry name" value="ALPHA_GALACTOSIDASE"/>
    <property type="match status" value="1"/>
</dbReference>
<keyword evidence="10" id="KW-1185">Reference proteome</keyword>
<evidence type="ECO:0000259" key="8">
    <source>
        <dbReference type="Pfam" id="PF16875"/>
    </source>
</evidence>
<dbReference type="InterPro" id="IPR013785">
    <property type="entry name" value="Aldolase_TIM"/>
</dbReference>
<evidence type="ECO:0000256" key="4">
    <source>
        <dbReference type="ARBA" id="ARBA00022801"/>
    </source>
</evidence>
<dbReference type="RefSeq" id="WP_225422139.1">
    <property type="nucleotide sequence ID" value="NZ_JBHSSM010000024.1"/>
</dbReference>
<evidence type="ECO:0000256" key="1">
    <source>
        <dbReference type="ARBA" id="ARBA00001255"/>
    </source>
</evidence>
<name>A0ABW1UQV1_9LACO</name>
<feature type="domain" description="Glycosyl hydrolase family 36 C-terminal" evidence="7">
    <location>
        <begin position="654"/>
        <end position="752"/>
    </location>
</feature>
<evidence type="ECO:0000313" key="9">
    <source>
        <dbReference type="EMBL" id="MFC6316053.1"/>
    </source>
</evidence>
<protein>
    <recommendedName>
        <fullName evidence="3 6">Alpha-galactosidase</fullName>
        <ecNumber evidence="3 6">3.2.1.22</ecNumber>
    </recommendedName>
</protein>
<keyword evidence="5 6" id="KW-0326">Glycosidase</keyword>
<dbReference type="CDD" id="cd14791">
    <property type="entry name" value="GH36"/>
    <property type="match status" value="1"/>
</dbReference>
<dbReference type="GO" id="GO:0004557">
    <property type="term" value="F:alpha-galactosidase activity"/>
    <property type="evidence" value="ECO:0007669"/>
    <property type="project" value="UniProtKB-EC"/>
</dbReference>
<dbReference type="PIRSF" id="PIRSF005536">
    <property type="entry name" value="Agal"/>
    <property type="match status" value="1"/>
</dbReference>
<dbReference type="InterPro" id="IPR031705">
    <property type="entry name" value="Glyco_hydro_36_C"/>
</dbReference>
<dbReference type="InterPro" id="IPR038417">
    <property type="entry name" value="Alpga-gal_N_sf"/>
</dbReference>
<evidence type="ECO:0000256" key="3">
    <source>
        <dbReference type="ARBA" id="ARBA00012755"/>
    </source>
</evidence>
<dbReference type="InterPro" id="IPR050985">
    <property type="entry name" value="Alpha-glycosidase_related"/>
</dbReference>
<evidence type="ECO:0000313" key="10">
    <source>
        <dbReference type="Proteomes" id="UP001596310"/>
    </source>
</evidence>
<dbReference type="EC" id="3.2.1.22" evidence="3 6"/>
<dbReference type="InterPro" id="IPR000111">
    <property type="entry name" value="Glyco_hydro_27/36_CS"/>
</dbReference>
<comment type="similarity">
    <text evidence="2">Belongs to the glycosyl hydrolase 36 family.</text>
</comment>
<dbReference type="PANTHER" id="PTHR43053:SF3">
    <property type="entry name" value="ALPHA-GALACTOSIDASE C-RELATED"/>
    <property type="match status" value="1"/>
</dbReference>
<accession>A0ABW1UQV1</accession>
<keyword evidence="4 6" id="KW-0378">Hydrolase</keyword>
<dbReference type="InterPro" id="IPR017853">
    <property type="entry name" value="GH"/>
</dbReference>
<comment type="catalytic activity">
    <reaction evidence="1 6">
        <text>Hydrolysis of terminal, non-reducing alpha-D-galactose residues in alpha-D-galactosides, including galactose oligosaccharides, galactomannans and galactolipids.</text>
        <dbReference type="EC" id="3.2.1.22"/>
    </reaction>
</comment>
<evidence type="ECO:0000256" key="2">
    <source>
        <dbReference type="ARBA" id="ARBA00006202"/>
    </source>
</evidence>
<dbReference type="InterPro" id="IPR031704">
    <property type="entry name" value="Glyco_hydro_36_N"/>
</dbReference>
<dbReference type="PRINTS" id="PR00743">
    <property type="entry name" value="GLHYDRLASE36"/>
</dbReference>
<evidence type="ECO:0000259" key="7">
    <source>
        <dbReference type="Pfam" id="PF16874"/>
    </source>
</evidence>
<dbReference type="Pfam" id="PF16875">
    <property type="entry name" value="Glyco_hydro_36N"/>
    <property type="match status" value="1"/>
</dbReference>
<dbReference type="Gene3D" id="2.60.40.1180">
    <property type="entry name" value="Golgi alpha-mannosidase II"/>
    <property type="match status" value="1"/>
</dbReference>
<evidence type="ECO:0000256" key="6">
    <source>
        <dbReference type="PIRNR" id="PIRNR005536"/>
    </source>
</evidence>
<sequence>MQTTDLIQVDQQHLVFHLHNDKISYLFRVIPEIGQLENYYYGPRIQQPSLDGHLNERELRPGNNLLTGNYTTSLEAIRQEYPVFGTTDFRQGAYAIRYPDGDEITAFKYASYQVTAGYPDLGELPHARYGDETAATLTITLHDENSPLTLQLHYTINTTNALIIRSSTFSNSPQSETTYQLTKALSANLDLPNADYDLIHLHGAWAKEMQIQRQPLMVGRMSIDSDRGASSHQHNPFIALAATNADEQQGQVYGAALLYSGNFLAQVEVDNYAVTRLSLGISPTQFTWQLTPGTSFQTPEVVLSCTTTGLNGMSHEFHDFYRRHLIDQRWADQPKPILINNWEATYFDFNETKLLQLATKAQAVGLDLFVLDDGWFGRRDSDTGSLGNWTVDRHKLPAGLPHLVSAIHQLGLKFGLWFEPEMISTDTPLFQAHPEWRLGHPDKNISHGRNQYVLDFSNPQVVTAIFEQMAAILHSTKIDYIKWDMNRYISEAFSPYLAAQQQGELYHRYIMGVYHLYSLLAQSFPELMIESCAGGGGRFDAGMLYYAPQAWASDDTDAIERLKIQYGASLGYPLQAISSHVSAVPNHQVGRITPLQTRGDVAMFGTFGYELDITKLSEAELAQIKRQIAFVKQQQHLLLTGEFTRLASPFTSNQPAWQVYDRQSGRGLIAAYQILSPANPPYRRLRLQGLDPEQTYQLTRIDAHYQLGQPILVHGDELMNLGIIFSEDYSERTADYWNRPQPHDFASQLFALKAVADLQL</sequence>
<gene>
    <name evidence="9" type="ORF">ACFQHW_10810</name>
</gene>
<proteinExistence type="inferred from homology"/>